<keyword evidence="1" id="KW-0812">Transmembrane</keyword>
<dbReference type="AlphaFoldDB" id="A0A837I6N8"/>
<dbReference type="Proteomes" id="UP000033815">
    <property type="component" value="Unassembled WGS sequence"/>
</dbReference>
<feature type="transmembrane region" description="Helical" evidence="1">
    <location>
        <begin position="31"/>
        <end position="48"/>
    </location>
</feature>
<keyword evidence="1" id="KW-0472">Membrane</keyword>
<keyword evidence="1" id="KW-1133">Transmembrane helix</keyword>
<evidence type="ECO:0000313" key="2">
    <source>
        <dbReference type="EMBL" id="KKT36730.1"/>
    </source>
</evidence>
<accession>A0A837I6N8</accession>
<dbReference type="InterPro" id="IPR046548">
    <property type="entry name" value="DUF6804"/>
</dbReference>
<reference evidence="2 3" key="1">
    <citation type="journal article" date="2015" name="Nature">
        <title>rRNA introns, odd ribosomes, and small enigmatic genomes across a large radiation of phyla.</title>
        <authorList>
            <person name="Brown C.T."/>
            <person name="Hug L.A."/>
            <person name="Thomas B.C."/>
            <person name="Sharon I."/>
            <person name="Castelle C.J."/>
            <person name="Singh A."/>
            <person name="Wilkins M.J."/>
            <person name="Williams K.H."/>
            <person name="Banfield J.F."/>
        </authorList>
    </citation>
    <scope>NUCLEOTIDE SEQUENCE [LARGE SCALE GENOMIC DNA]</scope>
</reference>
<dbReference type="Pfam" id="PF20619">
    <property type="entry name" value="DUF6804"/>
    <property type="match status" value="1"/>
</dbReference>
<name>A0A837I6N8_9BACT</name>
<protein>
    <submittedName>
        <fullName evidence="2">Uncharacterized protein</fullName>
    </submittedName>
</protein>
<evidence type="ECO:0000313" key="3">
    <source>
        <dbReference type="Proteomes" id="UP000033815"/>
    </source>
</evidence>
<sequence>MNENKLLKIIIVGLLILLFFTIIGVNNSFNALRWDVFVASIFLALLALSTRRYYWSIVFVAFALLFNPWIRPPLSRNEWVLADILLFSTLSFWLFDYFQAYRKGLSFEHFIQNKFAEPKYILVSATKDLHKKLRRFVESDANPDFVFRERATGKVFAVECKYRSNYLDGGSWGEGVLWIKNQGDRYLQYSQKENISVYIAIGVEGNPKNPKDIGLIPIEIIQKQYFKFIPKRVIEQYSLNSIRL</sequence>
<comment type="caution">
    <text evidence="2">The sequence shown here is derived from an EMBL/GenBank/DDBJ whole genome shotgun (WGS) entry which is preliminary data.</text>
</comment>
<dbReference type="EMBL" id="LCHP01000004">
    <property type="protein sequence ID" value="KKT36730.1"/>
    <property type="molecule type" value="Genomic_DNA"/>
</dbReference>
<gene>
    <name evidence="2" type="ORF">UW25_C0004G0058</name>
</gene>
<feature type="transmembrane region" description="Helical" evidence="1">
    <location>
        <begin position="7"/>
        <end position="25"/>
    </location>
</feature>
<feature type="transmembrane region" description="Helical" evidence="1">
    <location>
        <begin position="53"/>
        <end position="70"/>
    </location>
</feature>
<organism evidence="2 3">
    <name type="scientific">Candidatus Nomurabacteria bacterium GW2011_GWB1_44_12</name>
    <dbReference type="NCBI Taxonomy" id="1618748"/>
    <lineage>
        <taxon>Bacteria</taxon>
        <taxon>Candidatus Nomuraibacteriota</taxon>
    </lineage>
</organism>
<proteinExistence type="predicted"/>
<feature type="transmembrane region" description="Helical" evidence="1">
    <location>
        <begin position="76"/>
        <end position="95"/>
    </location>
</feature>
<evidence type="ECO:0000256" key="1">
    <source>
        <dbReference type="SAM" id="Phobius"/>
    </source>
</evidence>